<feature type="region of interest" description="Disordered" evidence="8">
    <location>
        <begin position="1"/>
        <end position="23"/>
    </location>
</feature>
<dbReference type="OrthoDB" id="333233at2759"/>
<reference evidence="12" key="1">
    <citation type="submission" date="2025-08" db="UniProtKB">
        <authorList>
            <consortium name="RefSeq"/>
        </authorList>
    </citation>
    <scope>IDENTIFICATION</scope>
</reference>
<dbReference type="AlphaFoldDB" id="A0A6P6RPV8"/>
<keyword evidence="5 7" id="KW-0547">Nucleotide-binding</keyword>
<evidence type="ECO:0000256" key="3">
    <source>
        <dbReference type="ARBA" id="ARBA00022517"/>
    </source>
</evidence>
<accession>A0A6P6RPV8</accession>
<gene>
    <name evidence="12" type="primary">LOC34617979</name>
</gene>
<dbReference type="PANTHER" id="PTHR43834">
    <property type="entry name" value="GTPASE DER"/>
    <property type="match status" value="1"/>
</dbReference>
<feature type="domain" description="G" evidence="9">
    <location>
        <begin position="57"/>
        <end position="182"/>
    </location>
</feature>
<evidence type="ECO:0000259" key="9">
    <source>
        <dbReference type="Pfam" id="PF01926"/>
    </source>
</evidence>
<evidence type="ECO:0000313" key="12">
    <source>
        <dbReference type="RefSeq" id="XP_026189634.1"/>
    </source>
</evidence>
<feature type="domain" description="G" evidence="9">
    <location>
        <begin position="253"/>
        <end position="373"/>
    </location>
</feature>
<keyword evidence="4 7" id="KW-0677">Repeat</keyword>
<dbReference type="Proteomes" id="UP000515125">
    <property type="component" value="Unplaced"/>
</dbReference>
<evidence type="ECO:0000313" key="11">
    <source>
        <dbReference type="Proteomes" id="UP000515125"/>
    </source>
</evidence>
<evidence type="ECO:0000256" key="6">
    <source>
        <dbReference type="ARBA" id="ARBA00023134"/>
    </source>
</evidence>
<dbReference type="SUPFAM" id="SSF52540">
    <property type="entry name" value="P-loop containing nucleoside triphosphate hydrolases"/>
    <property type="match status" value="2"/>
</dbReference>
<dbReference type="InterPro" id="IPR032859">
    <property type="entry name" value="KH_dom-like"/>
</dbReference>
<organism evidence="11 12">
    <name type="scientific">Cyclospora cayetanensis</name>
    <dbReference type="NCBI Taxonomy" id="88456"/>
    <lineage>
        <taxon>Eukaryota</taxon>
        <taxon>Sar</taxon>
        <taxon>Alveolata</taxon>
        <taxon>Apicomplexa</taxon>
        <taxon>Conoidasida</taxon>
        <taxon>Coccidia</taxon>
        <taxon>Eucoccidiorida</taxon>
        <taxon>Eimeriorina</taxon>
        <taxon>Eimeriidae</taxon>
        <taxon>Cyclospora</taxon>
    </lineage>
</organism>
<evidence type="ECO:0000256" key="7">
    <source>
        <dbReference type="RuleBase" id="RU004481"/>
    </source>
</evidence>
<dbReference type="GO" id="GO:0005525">
    <property type="term" value="F:GTP binding"/>
    <property type="evidence" value="ECO:0007669"/>
    <property type="project" value="UniProtKB-KW"/>
</dbReference>
<dbReference type="CDD" id="cd01895">
    <property type="entry name" value="EngA2"/>
    <property type="match status" value="1"/>
</dbReference>
<dbReference type="Pfam" id="PF14714">
    <property type="entry name" value="KH_dom-like"/>
    <property type="match status" value="1"/>
</dbReference>
<dbReference type="NCBIfam" id="TIGR03594">
    <property type="entry name" value="GTPase_EngA"/>
    <property type="match status" value="1"/>
</dbReference>
<dbReference type="InterPro" id="IPR006073">
    <property type="entry name" value="GTP-bd"/>
</dbReference>
<dbReference type="InterPro" id="IPR027417">
    <property type="entry name" value="P-loop_NTPase"/>
</dbReference>
<evidence type="ECO:0000259" key="10">
    <source>
        <dbReference type="Pfam" id="PF14714"/>
    </source>
</evidence>
<evidence type="ECO:0000256" key="1">
    <source>
        <dbReference type="ARBA" id="ARBA00008279"/>
    </source>
</evidence>
<dbReference type="Gene3D" id="3.30.300.20">
    <property type="match status" value="1"/>
</dbReference>
<evidence type="ECO:0000256" key="4">
    <source>
        <dbReference type="ARBA" id="ARBA00022737"/>
    </source>
</evidence>
<dbReference type="CDD" id="cd01894">
    <property type="entry name" value="EngA1"/>
    <property type="match status" value="1"/>
</dbReference>
<dbReference type="NCBIfam" id="TIGR00231">
    <property type="entry name" value="small_GTP"/>
    <property type="match status" value="2"/>
</dbReference>
<comment type="function">
    <text evidence="7">GTPase that plays an essential role in the late steps of ribosome biogenesis.</text>
</comment>
<dbReference type="InterPro" id="IPR005225">
    <property type="entry name" value="Small_GTP-bd"/>
</dbReference>
<name>A0A6P6RPV8_9EIME</name>
<dbReference type="Gene3D" id="3.40.50.300">
    <property type="entry name" value="P-loop containing nucleotide triphosphate hydrolases"/>
    <property type="match status" value="2"/>
</dbReference>
<dbReference type="Pfam" id="PF01926">
    <property type="entry name" value="MMR_HSR1"/>
    <property type="match status" value="2"/>
</dbReference>
<feature type="domain" description="GTPase Der C-terminal KH-domain-like" evidence="10">
    <location>
        <begin position="425"/>
        <end position="468"/>
    </location>
</feature>
<dbReference type="RefSeq" id="XP_026189634.1">
    <property type="nucleotide sequence ID" value="XM_026333849.1"/>
</dbReference>
<proteinExistence type="inferred from homology"/>
<keyword evidence="3" id="KW-0690">Ribosome biogenesis</keyword>
<evidence type="ECO:0000256" key="5">
    <source>
        <dbReference type="ARBA" id="ARBA00022741"/>
    </source>
</evidence>
<dbReference type="InterPro" id="IPR016484">
    <property type="entry name" value="GTPase_Der"/>
</dbReference>
<comment type="similarity">
    <text evidence="1 7">Belongs to the TRAFAC class TrmE-Era-EngA-EngB-Septin-like GTPase superfamily. EngA (Der) GTPase family.</text>
</comment>
<sequence length="521" mass="56283">MRERESANTAEGRLPGDGRMQGSPSASKCLNALFEIIRKQICRFPKPAAITPQLCRRVCLLGRPNVGKSALFNRICFGGPLGGARGGALVSATAGTTRDCLIAALEWRGEHVEIADTGGLLMDDKELGPLALQLRDQVAFALQQAACAVLVVDGRAGVQSDDEYLAEMARHLKLPVVLCVNKMENPKTAATEAQVFWRLGLGEPLACSAATGTGVGELLDKCMDLMAKLGKPSSRPSLRTTKSSMEGLREHVTVALVGRPNAGKSRLLNRLLDCQRSVVSPLPGTTRDAVDEFVMRGEQLYCLVDTAGIRRASMIRRNSSGDLQMAARAKTAALRADVCLLVIDASVGLTHQDVNLAKMLEALGRAVVVVLNKWDVALQTEAFKQNEAVDYVRRVLFPVHWAEVLFVSAETGSGVAKIWSAVDAAAQQVPTMVVFCNKGEFFPEAYRRYLDFAVRSAFKMTGTPIRVAILQSNSHCKSQALRAEKFLRWLAVQVDLSGQAPAYHATVPETAENAQQAALTA</sequence>
<dbReference type="GO" id="GO:0042254">
    <property type="term" value="P:ribosome biogenesis"/>
    <property type="evidence" value="ECO:0007669"/>
    <property type="project" value="UniProtKB-KW"/>
</dbReference>
<evidence type="ECO:0000256" key="2">
    <source>
        <dbReference type="ARBA" id="ARBA00020953"/>
    </source>
</evidence>
<keyword evidence="11" id="KW-1185">Reference proteome</keyword>
<dbReference type="InterPro" id="IPR015946">
    <property type="entry name" value="KH_dom-like_a/b"/>
</dbReference>
<dbReference type="PANTHER" id="PTHR43834:SF6">
    <property type="entry name" value="GTPASE DER"/>
    <property type="match status" value="1"/>
</dbReference>
<dbReference type="GeneID" id="34617979"/>
<keyword evidence="6 7" id="KW-0342">GTP-binding</keyword>
<protein>
    <recommendedName>
        <fullName evidence="2 7">GTPase Der</fullName>
    </recommendedName>
</protein>
<dbReference type="PIRSF" id="PIRSF006485">
    <property type="entry name" value="GTP-binding_EngA"/>
    <property type="match status" value="1"/>
</dbReference>
<evidence type="ECO:0000256" key="8">
    <source>
        <dbReference type="SAM" id="MobiDB-lite"/>
    </source>
</evidence>